<dbReference type="PROSITE" id="PS51257">
    <property type="entry name" value="PROKAR_LIPOPROTEIN"/>
    <property type="match status" value="1"/>
</dbReference>
<reference evidence="2 3" key="1">
    <citation type="submission" date="2018-09" db="EMBL/GenBank/DDBJ databases">
        <title>Phylogeny of the Shewanellaceae, and recommendation for two new genera, Pseudoshewanella and Parashewanella.</title>
        <authorList>
            <person name="Wang G."/>
        </authorList>
    </citation>
    <scope>NUCLEOTIDE SEQUENCE [LARGE SCALE GENOMIC DNA]</scope>
    <source>
        <strain evidence="2 3">KCTC 22492</strain>
    </source>
</reference>
<evidence type="ECO:0008006" key="4">
    <source>
        <dbReference type="Google" id="ProtNLM"/>
    </source>
</evidence>
<dbReference type="RefSeq" id="WP_133309538.1">
    <property type="nucleotide sequence ID" value="NZ_CP037952.1"/>
</dbReference>
<dbReference type="Proteomes" id="UP000273022">
    <property type="component" value="Unassembled WGS sequence"/>
</dbReference>
<evidence type="ECO:0000256" key="1">
    <source>
        <dbReference type="SAM" id="SignalP"/>
    </source>
</evidence>
<feature type="signal peptide" evidence="1">
    <location>
        <begin position="1"/>
        <end position="24"/>
    </location>
</feature>
<protein>
    <recommendedName>
        <fullName evidence="4">Lipoprotein</fullName>
    </recommendedName>
</protein>
<keyword evidence="3" id="KW-1185">Reference proteome</keyword>
<dbReference type="EMBL" id="QYYH01000009">
    <property type="protein sequence ID" value="RJY19056.1"/>
    <property type="molecule type" value="Genomic_DNA"/>
</dbReference>
<evidence type="ECO:0000313" key="3">
    <source>
        <dbReference type="Proteomes" id="UP000273022"/>
    </source>
</evidence>
<sequence length="131" mass="13968">MKLKIMLISSVLLMGCSMSENLSAQDSSKVDVYINDGSVQCMGGGKTVKQTERLLEKEGINVYSSTCGDINGMAVISVCGAGGLHINVHSIDEGKVPEAEKLGFKPVSLLKEGFTKNCKTKSRPSNSLNIQ</sequence>
<evidence type="ECO:0000313" key="2">
    <source>
        <dbReference type="EMBL" id="RJY19056.1"/>
    </source>
</evidence>
<proteinExistence type="predicted"/>
<accession>A0A3A6U107</accession>
<dbReference type="AlphaFoldDB" id="A0A3A6U107"/>
<name>A0A3A6U107_9GAMM</name>
<organism evidence="2 3">
    <name type="scientific">Parashewanella spongiae</name>
    <dbReference type="NCBI Taxonomy" id="342950"/>
    <lineage>
        <taxon>Bacteria</taxon>
        <taxon>Pseudomonadati</taxon>
        <taxon>Pseudomonadota</taxon>
        <taxon>Gammaproteobacteria</taxon>
        <taxon>Alteromonadales</taxon>
        <taxon>Shewanellaceae</taxon>
        <taxon>Parashewanella</taxon>
    </lineage>
</organism>
<comment type="caution">
    <text evidence="2">The sequence shown here is derived from an EMBL/GenBank/DDBJ whole genome shotgun (WGS) entry which is preliminary data.</text>
</comment>
<gene>
    <name evidence="2" type="ORF">D5R81_02540</name>
</gene>
<dbReference type="OrthoDB" id="6899340at2"/>
<keyword evidence="1" id="KW-0732">Signal</keyword>
<feature type="chain" id="PRO_5017338021" description="Lipoprotein" evidence="1">
    <location>
        <begin position="25"/>
        <end position="131"/>
    </location>
</feature>